<dbReference type="Gene3D" id="3.40.50.10420">
    <property type="entry name" value="NagB/RpiA/CoA transferase-like"/>
    <property type="match status" value="1"/>
</dbReference>
<evidence type="ECO:0000256" key="1">
    <source>
        <dbReference type="SAM" id="MobiDB-lite"/>
    </source>
</evidence>
<dbReference type="Pfam" id="PF02589">
    <property type="entry name" value="LUD_dom"/>
    <property type="match status" value="1"/>
</dbReference>
<evidence type="ECO:0000313" key="3">
    <source>
        <dbReference type="EMBL" id="OAX52355.1"/>
    </source>
</evidence>
<evidence type="ECO:0000313" key="7">
    <source>
        <dbReference type="Proteomes" id="UP000092021"/>
    </source>
</evidence>
<reference evidence="6" key="1">
    <citation type="submission" date="2016-04" db="EMBL/GenBank/DDBJ databases">
        <authorList>
            <person name="Waterworth S."/>
            <person name="Matcher G."/>
        </authorList>
    </citation>
    <scope>NUCLEOTIDE SEQUENCE [LARGE SCALE GENOMIC DNA]</scope>
    <source>
        <strain evidence="6">RuSp02-3</strain>
    </source>
</reference>
<dbReference type="InterPro" id="IPR024185">
    <property type="entry name" value="FTHF_cligase-like_sf"/>
</dbReference>
<accession>A0A199PLI5</accession>
<dbReference type="EMBL" id="LJBJ02000005">
    <property type="protein sequence ID" value="OAX52355.1"/>
    <property type="molecule type" value="Genomic_DNA"/>
</dbReference>
<dbReference type="EMBL" id="CP065738">
    <property type="protein sequence ID" value="QPT54023.1"/>
    <property type="molecule type" value="Genomic_DNA"/>
</dbReference>
<feature type="region of interest" description="Disordered" evidence="1">
    <location>
        <begin position="13"/>
        <end position="35"/>
    </location>
</feature>
<gene>
    <name evidence="4" type="ORF">A5N15_04860</name>
    <name evidence="3" type="ORF">AN277_0203985</name>
    <name evidence="5" type="ORF">I6G21_02110</name>
</gene>
<reference evidence="5 8" key="4">
    <citation type="submission" date="2020-12" db="EMBL/GenBank/DDBJ databases">
        <title>FDA dAtabase for Regulatory Grade micrObial Sequences (FDA-ARGOS): Supporting development and validation of Infectious Disease Dx tests.</title>
        <authorList>
            <person name="Sproer C."/>
            <person name="Gronow S."/>
            <person name="Severitt S."/>
            <person name="Schroder I."/>
            <person name="Tallon L."/>
            <person name="Sadzewicz L."/>
            <person name="Zhao X."/>
            <person name="Boylan J."/>
            <person name="Ott S."/>
            <person name="Bowen H."/>
            <person name="Vavikolanu K."/>
            <person name="Mehta A."/>
            <person name="Aluvathingal J."/>
            <person name="Nadendla S."/>
            <person name="Lowell S."/>
            <person name="Myers T."/>
            <person name="Yan Y."/>
            <person name="Sichtig H."/>
        </authorList>
    </citation>
    <scope>NUCLEOTIDE SEQUENCE [LARGE SCALE GENOMIC DNA]</scope>
    <source>
        <strain evidence="5 8">FDAARGOS_864</strain>
    </source>
</reference>
<proteinExistence type="predicted"/>
<evidence type="ECO:0000313" key="8">
    <source>
        <dbReference type="Proteomes" id="UP000594975"/>
    </source>
</evidence>
<dbReference type="KEGG" id="rkr:I6G21_02110"/>
<feature type="compositionally biased region" description="Basic and acidic residues" evidence="1">
    <location>
        <begin position="25"/>
        <end position="35"/>
    </location>
</feature>
<organism evidence="3 6">
    <name type="scientific">Rothia kristinae</name>
    <dbReference type="NCBI Taxonomy" id="37923"/>
    <lineage>
        <taxon>Bacteria</taxon>
        <taxon>Bacillati</taxon>
        <taxon>Actinomycetota</taxon>
        <taxon>Actinomycetes</taxon>
        <taxon>Micrococcales</taxon>
        <taxon>Micrococcaceae</taxon>
        <taxon>Rothia</taxon>
    </lineage>
</organism>
<dbReference type="Proteomes" id="UP000053171">
    <property type="component" value="Unassembled WGS sequence"/>
</dbReference>
<dbReference type="GeneID" id="61262150"/>
<evidence type="ECO:0000313" key="5">
    <source>
        <dbReference type="EMBL" id="QPT54023.1"/>
    </source>
</evidence>
<evidence type="ECO:0000313" key="6">
    <source>
        <dbReference type="Proteomes" id="UP000053171"/>
    </source>
</evidence>
<dbReference type="AlphaFoldDB" id="A0A199PLI5"/>
<evidence type="ECO:0000259" key="2">
    <source>
        <dbReference type="Pfam" id="PF02589"/>
    </source>
</evidence>
<dbReference type="Proteomes" id="UP000092021">
    <property type="component" value="Unassembled WGS sequence"/>
</dbReference>
<dbReference type="EMBL" id="LWGZ01000420">
    <property type="protein sequence ID" value="OAX61975.1"/>
    <property type="molecule type" value="Genomic_DNA"/>
</dbReference>
<dbReference type="Proteomes" id="UP000594975">
    <property type="component" value="Chromosome"/>
</dbReference>
<protein>
    <submittedName>
        <fullName evidence="5">LUD domain-containing protein</fullName>
    </submittedName>
    <submittedName>
        <fullName evidence="3">Lactate utilization protein C</fullName>
    </submittedName>
</protein>
<sequence>MSDAKSEILARIRTALADNPTPPEPTRDYRHTSSASLKDRRELLADRLIDYKAQVHEATEDTIATTIADLLGDRARYVVPTGLKSEWLPEDTATRTRFVDSGNTEKSGALSNKELDAMDAVVTSSTVSCAETGTVFLNSNPDEGRRAISLIPDHHICVVPEETIVEIVPEALARVDRAHPVTMFSGPSATSDIELQRVEGVHGPRRLDVILLGAKS</sequence>
<dbReference type="RefSeq" id="WP_058731556.1">
    <property type="nucleotide sequence ID" value="NZ_CP065738.1"/>
</dbReference>
<dbReference type="PANTHER" id="PTHR43682:SF1">
    <property type="entry name" value="LACTATE UTILIZATION PROTEIN C"/>
    <property type="match status" value="1"/>
</dbReference>
<dbReference type="InterPro" id="IPR037171">
    <property type="entry name" value="NagB/RpiA_transferase-like"/>
</dbReference>
<evidence type="ECO:0000313" key="4">
    <source>
        <dbReference type="EMBL" id="OAX61975.1"/>
    </source>
</evidence>
<dbReference type="SUPFAM" id="SSF100950">
    <property type="entry name" value="NagB/RpiA/CoA transferase-like"/>
    <property type="match status" value="1"/>
</dbReference>
<feature type="domain" description="LUD" evidence="2">
    <location>
        <begin position="47"/>
        <end position="212"/>
    </location>
</feature>
<dbReference type="InterPro" id="IPR003741">
    <property type="entry name" value="LUD_dom"/>
</dbReference>
<reference evidence="3" key="2">
    <citation type="submission" date="2016-04" db="EMBL/GenBank/DDBJ databases">
        <authorList>
            <person name="Evans L.H."/>
            <person name="Alamgir A."/>
            <person name="Owens N."/>
            <person name="Weber N.D."/>
            <person name="Virtaneva K."/>
            <person name="Barbian K."/>
            <person name="Babar A."/>
            <person name="Rosenke K."/>
        </authorList>
    </citation>
    <scope>NUCLEOTIDE SEQUENCE [LARGE SCALE GENOMIC DNA]</scope>
    <source>
        <strain evidence="3">RUTW2-3</strain>
    </source>
</reference>
<dbReference type="PANTHER" id="PTHR43682">
    <property type="entry name" value="LACTATE UTILIZATION PROTEIN C"/>
    <property type="match status" value="1"/>
</dbReference>
<reference evidence="3 6" key="3">
    <citation type="submission" date="2016-06" db="EMBL/GenBank/DDBJ databases">
        <title>Identification of putative biosynthetic pathways for the production of bioactive secondary metabolites by the marine actinomycete Kocuria kristinae RUTW2-3.</title>
        <authorList>
            <person name="Waterworth S.C."/>
            <person name="Walmsley T.A."/>
            <person name="Matongo T."/>
            <person name="Davies-Coleman M.T."/>
            <person name="Dorrington R.A."/>
        </authorList>
    </citation>
    <scope>NUCLEOTIDE SEQUENCE [LARGE SCALE GENOMIC DNA]</scope>
    <source>
        <strain evidence="6">RuSp02-3</strain>
        <strain evidence="3">RUTW2-3</strain>
        <strain evidence="4 7">RUTW4-5</strain>
    </source>
</reference>
<name>A0A199PLI5_9MICC</name>
<keyword evidence="6" id="KW-1185">Reference proteome</keyword>